<gene>
    <name evidence="1" type="ORF">JG687_00019086</name>
</gene>
<dbReference type="AlphaFoldDB" id="A0A8T1TJJ9"/>
<dbReference type="OrthoDB" id="93216at2759"/>
<reference evidence="1" key="1">
    <citation type="submission" date="2021-01" db="EMBL/GenBank/DDBJ databases">
        <title>Phytophthora aleatoria, a newly-described species from Pinus radiata is distinct from Phytophthora cactorum isolates based on comparative genomics.</title>
        <authorList>
            <person name="Mcdougal R."/>
            <person name="Panda P."/>
            <person name="Williams N."/>
            <person name="Studholme D.J."/>
        </authorList>
    </citation>
    <scope>NUCLEOTIDE SEQUENCE</scope>
    <source>
        <strain evidence="1">NZFS 3830</strain>
    </source>
</reference>
<dbReference type="EMBL" id="JAENGZ010002994">
    <property type="protein sequence ID" value="KAG6942404.1"/>
    <property type="molecule type" value="Genomic_DNA"/>
</dbReference>
<proteinExistence type="predicted"/>
<sequence length="179" mass="21249">MKKYYSDERLEEIFVQAKNNIFTRGLAIKLEQEMWRSQGQTADDLYNFLKLDKKGFYDLFEGPAVVTWVSYATKLGNLKEHPVQFVVISELEKRFNYLDLARMLDYASPRTREMKRLVTSLQKMQFEQWWTKKRWTPKQLESKLDAQDPKNAELVRLSFLQKLLLSTQVRSLVVNQASK</sequence>
<evidence type="ECO:0000313" key="2">
    <source>
        <dbReference type="Proteomes" id="UP000688947"/>
    </source>
</evidence>
<evidence type="ECO:0000313" key="1">
    <source>
        <dbReference type="EMBL" id="KAG6942404.1"/>
    </source>
</evidence>
<protein>
    <recommendedName>
        <fullName evidence="3">RXLR phytopathogen effector protein WY-domain domain-containing protein</fullName>
    </recommendedName>
</protein>
<accession>A0A8T1TJJ9</accession>
<dbReference type="VEuPathDB" id="FungiDB:PC110_g23080"/>
<comment type="caution">
    <text evidence="1">The sequence shown here is derived from an EMBL/GenBank/DDBJ whole genome shotgun (WGS) entry which is preliminary data.</text>
</comment>
<evidence type="ECO:0008006" key="3">
    <source>
        <dbReference type="Google" id="ProtNLM"/>
    </source>
</evidence>
<dbReference type="Proteomes" id="UP000688947">
    <property type="component" value="Unassembled WGS sequence"/>
</dbReference>
<name>A0A8T1TJJ9_9STRA</name>
<organism evidence="1 2">
    <name type="scientific">Phytophthora cactorum</name>
    <dbReference type="NCBI Taxonomy" id="29920"/>
    <lineage>
        <taxon>Eukaryota</taxon>
        <taxon>Sar</taxon>
        <taxon>Stramenopiles</taxon>
        <taxon>Oomycota</taxon>
        <taxon>Peronosporomycetes</taxon>
        <taxon>Peronosporales</taxon>
        <taxon>Peronosporaceae</taxon>
        <taxon>Phytophthora</taxon>
    </lineage>
</organism>